<feature type="transmembrane region" description="Helical" evidence="10">
    <location>
        <begin position="91"/>
        <end position="110"/>
    </location>
</feature>
<protein>
    <recommendedName>
        <fullName evidence="12">Acyl-phosphate glycerol 3-phosphate acyltransferase</fullName>
    </recommendedName>
</protein>
<evidence type="ECO:0000256" key="10">
    <source>
        <dbReference type="SAM" id="Phobius"/>
    </source>
</evidence>
<keyword evidence="2" id="KW-0444">Lipid biosynthesis</keyword>
<keyword evidence="6" id="KW-0443">Lipid metabolism</keyword>
<keyword evidence="8" id="KW-0594">Phospholipid biosynthesis</keyword>
<evidence type="ECO:0000313" key="11">
    <source>
        <dbReference type="EMBL" id="SVD96936.1"/>
    </source>
</evidence>
<reference evidence="11" key="1">
    <citation type="submission" date="2018-05" db="EMBL/GenBank/DDBJ databases">
        <authorList>
            <person name="Lanie J.A."/>
            <person name="Ng W.-L."/>
            <person name="Kazmierczak K.M."/>
            <person name="Andrzejewski T.M."/>
            <person name="Davidsen T.M."/>
            <person name="Wayne K.J."/>
            <person name="Tettelin H."/>
            <person name="Glass J.I."/>
            <person name="Rusch D."/>
            <person name="Podicherti R."/>
            <person name="Tsui H.-C.T."/>
            <person name="Winkler M.E."/>
        </authorList>
    </citation>
    <scope>NUCLEOTIDE SEQUENCE</scope>
</reference>
<proteinExistence type="predicted"/>
<evidence type="ECO:0000256" key="4">
    <source>
        <dbReference type="ARBA" id="ARBA00022692"/>
    </source>
</evidence>
<dbReference type="AlphaFoldDB" id="A0A382ZMW0"/>
<dbReference type="GO" id="GO:0043772">
    <property type="term" value="F:acyl-phosphate glycerol-3-phosphate acyltransferase activity"/>
    <property type="evidence" value="ECO:0007669"/>
    <property type="project" value="InterPro"/>
</dbReference>
<keyword evidence="9" id="KW-1208">Phospholipid metabolism</keyword>
<evidence type="ECO:0000256" key="7">
    <source>
        <dbReference type="ARBA" id="ARBA00023136"/>
    </source>
</evidence>
<dbReference type="InterPro" id="IPR003811">
    <property type="entry name" value="G3P_acylTferase_PlsY"/>
</dbReference>
<dbReference type="EMBL" id="UINC01185302">
    <property type="protein sequence ID" value="SVD96936.1"/>
    <property type="molecule type" value="Genomic_DNA"/>
</dbReference>
<evidence type="ECO:0000256" key="8">
    <source>
        <dbReference type="ARBA" id="ARBA00023209"/>
    </source>
</evidence>
<feature type="transmembrane region" description="Helical" evidence="10">
    <location>
        <begin position="46"/>
        <end position="71"/>
    </location>
</feature>
<sequence>KAVLPVIFIKLNYPEYIYLSSLCVFIGHVFPLWLKFKGGKGIATYVGILFCINLMFGLIFIFTWLIIYLIFKYSSLSSLIASLSIPTYLLLFVNGKNIFFFLIMFVLIFFTHRKNIKRLINKEESKTKIY</sequence>
<dbReference type="PANTHER" id="PTHR30309:SF0">
    <property type="entry name" value="GLYCEROL-3-PHOSPHATE ACYLTRANSFERASE-RELATED"/>
    <property type="match status" value="1"/>
</dbReference>
<evidence type="ECO:0000256" key="3">
    <source>
        <dbReference type="ARBA" id="ARBA00022679"/>
    </source>
</evidence>
<evidence type="ECO:0000256" key="5">
    <source>
        <dbReference type="ARBA" id="ARBA00022989"/>
    </source>
</evidence>
<organism evidence="11">
    <name type="scientific">marine metagenome</name>
    <dbReference type="NCBI Taxonomy" id="408172"/>
    <lineage>
        <taxon>unclassified sequences</taxon>
        <taxon>metagenomes</taxon>
        <taxon>ecological metagenomes</taxon>
    </lineage>
</organism>
<dbReference type="PANTHER" id="PTHR30309">
    <property type="entry name" value="INNER MEMBRANE PROTEIN YGIH"/>
    <property type="match status" value="1"/>
</dbReference>
<evidence type="ECO:0008006" key="12">
    <source>
        <dbReference type="Google" id="ProtNLM"/>
    </source>
</evidence>
<feature type="non-terminal residue" evidence="11">
    <location>
        <position position="1"/>
    </location>
</feature>
<keyword evidence="1" id="KW-1003">Cell membrane</keyword>
<name>A0A382ZMW0_9ZZZZ</name>
<feature type="transmembrane region" description="Helical" evidence="10">
    <location>
        <begin position="16"/>
        <end position="34"/>
    </location>
</feature>
<dbReference type="Pfam" id="PF02660">
    <property type="entry name" value="G3P_acyltransf"/>
    <property type="match status" value="1"/>
</dbReference>
<keyword evidence="4 10" id="KW-0812">Transmembrane</keyword>
<evidence type="ECO:0000256" key="6">
    <source>
        <dbReference type="ARBA" id="ARBA00023098"/>
    </source>
</evidence>
<accession>A0A382ZMW0</accession>
<evidence type="ECO:0000256" key="1">
    <source>
        <dbReference type="ARBA" id="ARBA00022475"/>
    </source>
</evidence>
<evidence type="ECO:0000256" key="9">
    <source>
        <dbReference type="ARBA" id="ARBA00023264"/>
    </source>
</evidence>
<keyword evidence="5 10" id="KW-1133">Transmembrane helix</keyword>
<keyword evidence="7 10" id="KW-0472">Membrane</keyword>
<evidence type="ECO:0000256" key="2">
    <source>
        <dbReference type="ARBA" id="ARBA00022516"/>
    </source>
</evidence>
<dbReference type="GO" id="GO:0005886">
    <property type="term" value="C:plasma membrane"/>
    <property type="evidence" value="ECO:0007669"/>
    <property type="project" value="InterPro"/>
</dbReference>
<dbReference type="GO" id="GO:0008654">
    <property type="term" value="P:phospholipid biosynthetic process"/>
    <property type="evidence" value="ECO:0007669"/>
    <property type="project" value="UniProtKB-KW"/>
</dbReference>
<dbReference type="SMART" id="SM01207">
    <property type="entry name" value="G3P_acyltransf"/>
    <property type="match status" value="1"/>
</dbReference>
<gene>
    <name evidence="11" type="ORF">METZ01_LOCUS449790</name>
</gene>
<keyword evidence="3" id="KW-0808">Transferase</keyword>